<dbReference type="Gene3D" id="3.30.70.2740">
    <property type="match status" value="1"/>
</dbReference>
<dbReference type="AlphaFoldDB" id="A0A382LQ01"/>
<keyword evidence="4" id="KW-0560">Oxidoreductase</keyword>
<dbReference type="SUPFAM" id="SSF46548">
    <property type="entry name" value="alpha-helical ferredoxin"/>
    <property type="match status" value="1"/>
</dbReference>
<dbReference type="GO" id="GO:0008720">
    <property type="term" value="F:D-lactate dehydrogenase (NAD+) activity"/>
    <property type="evidence" value="ECO:0007669"/>
    <property type="project" value="TreeGrafter"/>
</dbReference>
<feature type="non-terminal residue" evidence="6">
    <location>
        <position position="398"/>
    </location>
</feature>
<evidence type="ECO:0000256" key="3">
    <source>
        <dbReference type="ARBA" id="ARBA00022827"/>
    </source>
</evidence>
<evidence type="ECO:0000256" key="4">
    <source>
        <dbReference type="ARBA" id="ARBA00023002"/>
    </source>
</evidence>
<dbReference type="InterPro" id="IPR017896">
    <property type="entry name" value="4Fe4S_Fe-S-bd"/>
</dbReference>
<protein>
    <recommendedName>
        <fullName evidence="5">4Fe-4S ferredoxin-type domain-containing protein</fullName>
    </recommendedName>
</protein>
<dbReference type="Pfam" id="PF13183">
    <property type="entry name" value="Fer4_8"/>
    <property type="match status" value="1"/>
</dbReference>
<gene>
    <name evidence="6" type="ORF">METZ01_LOCUS290026</name>
</gene>
<dbReference type="GO" id="GO:0050660">
    <property type="term" value="F:flavin adenine dinucleotide binding"/>
    <property type="evidence" value="ECO:0007669"/>
    <property type="project" value="InterPro"/>
</dbReference>
<dbReference type="GO" id="GO:1903457">
    <property type="term" value="P:lactate catabolic process"/>
    <property type="evidence" value="ECO:0007669"/>
    <property type="project" value="TreeGrafter"/>
</dbReference>
<name>A0A382LQ01_9ZZZZ</name>
<dbReference type="PROSITE" id="PS51379">
    <property type="entry name" value="4FE4S_FER_2"/>
    <property type="match status" value="1"/>
</dbReference>
<dbReference type="PANTHER" id="PTHR11748:SF111">
    <property type="entry name" value="D-LACTATE DEHYDROGENASE, MITOCHONDRIAL-RELATED"/>
    <property type="match status" value="1"/>
</dbReference>
<organism evidence="6">
    <name type="scientific">marine metagenome</name>
    <dbReference type="NCBI Taxonomy" id="408172"/>
    <lineage>
        <taxon>unclassified sequences</taxon>
        <taxon>metagenomes</taxon>
        <taxon>ecological metagenomes</taxon>
    </lineage>
</organism>
<accession>A0A382LQ01</accession>
<dbReference type="GO" id="GO:0051536">
    <property type="term" value="F:iron-sulfur cluster binding"/>
    <property type="evidence" value="ECO:0007669"/>
    <property type="project" value="InterPro"/>
</dbReference>
<dbReference type="GO" id="GO:0004458">
    <property type="term" value="F:D-lactate dehydrogenase (cytochrome) activity"/>
    <property type="evidence" value="ECO:0007669"/>
    <property type="project" value="TreeGrafter"/>
</dbReference>
<reference evidence="6" key="1">
    <citation type="submission" date="2018-05" db="EMBL/GenBank/DDBJ databases">
        <authorList>
            <person name="Lanie J.A."/>
            <person name="Ng W.-L."/>
            <person name="Kazmierczak K.M."/>
            <person name="Andrzejewski T.M."/>
            <person name="Davidsen T.M."/>
            <person name="Wayne K.J."/>
            <person name="Tettelin H."/>
            <person name="Glass J.I."/>
            <person name="Rusch D."/>
            <person name="Podicherti R."/>
            <person name="Tsui H.-C.T."/>
            <person name="Winkler M.E."/>
        </authorList>
    </citation>
    <scope>NUCLEOTIDE SEQUENCE</scope>
</reference>
<dbReference type="InterPro" id="IPR017900">
    <property type="entry name" value="4Fe4S_Fe_S_CS"/>
</dbReference>
<dbReference type="PROSITE" id="PS00198">
    <property type="entry name" value="4FE4S_FER_1"/>
    <property type="match status" value="1"/>
</dbReference>
<feature type="non-terminal residue" evidence="6">
    <location>
        <position position="1"/>
    </location>
</feature>
<dbReference type="EMBL" id="UINC01087635">
    <property type="protein sequence ID" value="SVC37172.1"/>
    <property type="molecule type" value="Genomic_DNA"/>
</dbReference>
<dbReference type="SUPFAM" id="SSF55103">
    <property type="entry name" value="FAD-linked oxidases, C-terminal domain"/>
    <property type="match status" value="1"/>
</dbReference>
<proteinExistence type="predicted"/>
<dbReference type="InterPro" id="IPR004113">
    <property type="entry name" value="FAD-bd_oxidored_4_C"/>
</dbReference>
<evidence type="ECO:0000259" key="5">
    <source>
        <dbReference type="PROSITE" id="PS51379"/>
    </source>
</evidence>
<dbReference type="Pfam" id="PF02913">
    <property type="entry name" value="FAD-oxidase_C"/>
    <property type="match status" value="1"/>
</dbReference>
<comment type="cofactor">
    <cofactor evidence="1">
        <name>FAD</name>
        <dbReference type="ChEBI" id="CHEBI:57692"/>
    </cofactor>
</comment>
<evidence type="ECO:0000256" key="1">
    <source>
        <dbReference type="ARBA" id="ARBA00001974"/>
    </source>
</evidence>
<feature type="domain" description="4Fe-4S ferredoxin-type" evidence="5">
    <location>
        <begin position="228"/>
        <end position="259"/>
    </location>
</feature>
<dbReference type="InterPro" id="IPR009051">
    <property type="entry name" value="Helical_ferredxn"/>
</dbReference>
<dbReference type="InterPro" id="IPR016164">
    <property type="entry name" value="FAD-linked_Oxase-like_C"/>
</dbReference>
<sequence>DASLRTVQYLKTPPFDPKIIRTDMAGLLFEFQEYNQHSIDKLVKNIPIELQKVGCVLSFGPTEDEATRIQLWNLRKGLYPTVGAMREKGTSVITEDLCYHYNDLPEVVKELRIICQKWRYDDSVIFGHAKEGNLHFAASMDFNSSDGVKRFDGLLKDMAELTVDKFNGSLKAEHGTGRNMAPFVEYEWGGELYQIMWKIKQNADPEGILNPDVLLTKDQKLHIKNLKPIPIVDDSVDLCVECGFCEPVCPSAGLSLTPRQRIVIARELRLNEKDTRINQKKLLEDIDYNSNETCAADGLCEIMCPVNINTGNFVKTLRKDSHSKAGNWCVAWIQNHFKFTQSVLRGLITITHWWSKFIGDSIPHMLSKVLNKATNRSTPIWNKNLSPPPVSLHASEFK</sequence>
<keyword evidence="3" id="KW-0274">FAD</keyword>
<evidence type="ECO:0000256" key="2">
    <source>
        <dbReference type="ARBA" id="ARBA00022630"/>
    </source>
</evidence>
<dbReference type="PANTHER" id="PTHR11748">
    <property type="entry name" value="D-LACTATE DEHYDROGENASE"/>
    <property type="match status" value="1"/>
</dbReference>
<evidence type="ECO:0000313" key="6">
    <source>
        <dbReference type="EMBL" id="SVC37172.1"/>
    </source>
</evidence>
<keyword evidence="2" id="KW-0285">Flavoprotein</keyword>
<dbReference type="Gene3D" id="1.10.1060.10">
    <property type="entry name" value="Alpha-helical ferredoxin"/>
    <property type="match status" value="1"/>
</dbReference>